<sequence>MSTYAIIGATGNCGTALLDILSRDHNVKVHAYCRSREKLLALVPSLVDNKRVEVFQGSIYDVDLLAQCIKNTKAVFHVVSTNTNIPGCNVGLHTAKTLVTALQQIQTTCASPAGSKLPKIVLLSSATIDDHLSRDMPWLFRTILLTASKHVYDDLRRTEEFLRAHESLVTTIFIKPGGLSVDKQRGHRLDLDHEESFVSYLDLAAAMVEASDDPDGQYDMKNVSVVNTNGSACFPRGTPGCLLTGLLRYYFPWLHAYLPTPGPA</sequence>
<keyword evidence="6" id="KW-1185">Reference proteome</keyword>
<evidence type="ECO:0000313" key="5">
    <source>
        <dbReference type="EMBL" id="KAF4240430.1"/>
    </source>
</evidence>
<evidence type="ECO:0000256" key="3">
    <source>
        <dbReference type="ARBA" id="ARBA00038376"/>
    </source>
</evidence>
<dbReference type="EMBL" id="JAAAPX010000026">
    <property type="protein sequence ID" value="KAF4240430.1"/>
    <property type="molecule type" value="Genomic_DNA"/>
</dbReference>
<name>A0A8H4EDC8_9EURO</name>
<evidence type="ECO:0000256" key="2">
    <source>
        <dbReference type="ARBA" id="ARBA00023033"/>
    </source>
</evidence>
<dbReference type="SUPFAM" id="SSF51735">
    <property type="entry name" value="NAD(P)-binding Rossmann-fold domains"/>
    <property type="match status" value="1"/>
</dbReference>
<dbReference type="OrthoDB" id="10254221at2759"/>
<reference evidence="5" key="1">
    <citation type="journal article" date="2020" name="bioRxiv">
        <title>Genomic and phenotypic heterogeneity of clinical isolates of the human pathogens Aspergillus fumigatus, Aspergillus lentulus and Aspergillus fumigatiaffinis.</title>
        <authorList>
            <person name="dos Santos R.A.C."/>
            <person name="Steenwyk J.L."/>
            <person name="Rivero-Menendez O."/>
            <person name="Mead M.E."/>
            <person name="Silva L.P."/>
            <person name="Bastos R.W."/>
            <person name="Alastruey-Izquierdo A."/>
            <person name="Goldman G.H."/>
            <person name="Rokas A."/>
        </authorList>
    </citation>
    <scope>NUCLEOTIDE SEQUENCE</scope>
    <source>
        <strain evidence="5">CNM-CM6805</strain>
    </source>
</reference>
<dbReference type="PANTHER" id="PTHR15020:SF37">
    <property type="entry name" value="OXIDOREDUCTASE MDPK"/>
    <property type="match status" value="1"/>
</dbReference>
<dbReference type="GO" id="GO:0004497">
    <property type="term" value="F:monooxygenase activity"/>
    <property type="evidence" value="ECO:0007669"/>
    <property type="project" value="UniProtKB-KW"/>
</dbReference>
<keyword evidence="2" id="KW-0503">Monooxygenase</keyword>
<evidence type="ECO:0000259" key="4">
    <source>
        <dbReference type="Pfam" id="PF13460"/>
    </source>
</evidence>
<dbReference type="Gene3D" id="3.40.50.720">
    <property type="entry name" value="NAD(P)-binding Rossmann-like Domain"/>
    <property type="match status" value="1"/>
</dbReference>
<feature type="domain" description="NAD(P)-binding" evidence="4">
    <location>
        <begin position="8"/>
        <end position="214"/>
    </location>
</feature>
<comment type="similarity">
    <text evidence="3">Belongs to the avfA family.</text>
</comment>
<dbReference type="InterPro" id="IPR016040">
    <property type="entry name" value="NAD(P)-bd_dom"/>
</dbReference>
<dbReference type="AlphaFoldDB" id="A0A8H4EDC8"/>
<evidence type="ECO:0000256" key="1">
    <source>
        <dbReference type="ARBA" id="ARBA00023002"/>
    </source>
</evidence>
<dbReference type="Pfam" id="PF13460">
    <property type="entry name" value="NAD_binding_10"/>
    <property type="match status" value="1"/>
</dbReference>
<reference evidence="5" key="2">
    <citation type="submission" date="2020-04" db="EMBL/GenBank/DDBJ databases">
        <authorList>
            <person name="Santos R.A.C."/>
            <person name="Steenwyk J.L."/>
            <person name="Rivero-Menendez O."/>
            <person name="Mead M.E."/>
            <person name="Silva L.P."/>
            <person name="Bastos R.W."/>
            <person name="Alastruey-Izquierdo A."/>
            <person name="Goldman G.H."/>
            <person name="Rokas A."/>
        </authorList>
    </citation>
    <scope>NUCLEOTIDE SEQUENCE</scope>
    <source>
        <strain evidence="5">CNM-CM6805</strain>
    </source>
</reference>
<accession>A0A8H4EDC8</accession>
<proteinExistence type="inferred from homology"/>
<dbReference type="InterPro" id="IPR036291">
    <property type="entry name" value="NAD(P)-bd_dom_sf"/>
</dbReference>
<gene>
    <name evidence="5" type="ORF">CNMCM6805_004950</name>
</gene>
<protein>
    <recommendedName>
        <fullName evidence="4">NAD(P)-binding domain-containing protein</fullName>
    </recommendedName>
</protein>
<evidence type="ECO:0000313" key="6">
    <source>
        <dbReference type="Proteomes" id="UP000653565"/>
    </source>
</evidence>
<comment type="caution">
    <text evidence="5">The sequence shown here is derived from an EMBL/GenBank/DDBJ whole genome shotgun (WGS) entry which is preliminary data.</text>
</comment>
<organism evidence="5 6">
    <name type="scientific">Aspergillus fumigatiaffinis</name>
    <dbReference type="NCBI Taxonomy" id="340414"/>
    <lineage>
        <taxon>Eukaryota</taxon>
        <taxon>Fungi</taxon>
        <taxon>Dikarya</taxon>
        <taxon>Ascomycota</taxon>
        <taxon>Pezizomycotina</taxon>
        <taxon>Eurotiomycetes</taxon>
        <taxon>Eurotiomycetidae</taxon>
        <taxon>Eurotiales</taxon>
        <taxon>Aspergillaceae</taxon>
        <taxon>Aspergillus</taxon>
        <taxon>Aspergillus subgen. Fumigati</taxon>
    </lineage>
</organism>
<dbReference type="Proteomes" id="UP000653565">
    <property type="component" value="Unassembled WGS sequence"/>
</dbReference>
<keyword evidence="1" id="KW-0560">Oxidoreductase</keyword>
<dbReference type="PANTHER" id="PTHR15020">
    <property type="entry name" value="FLAVIN REDUCTASE-RELATED"/>
    <property type="match status" value="1"/>
</dbReference>